<dbReference type="Pfam" id="PF00271">
    <property type="entry name" value="Helicase_C"/>
    <property type="match status" value="1"/>
</dbReference>
<dbReference type="InterPro" id="IPR001650">
    <property type="entry name" value="Helicase_C-like"/>
</dbReference>
<keyword evidence="1" id="KW-0547">Nucleotide-binding</keyword>
<dbReference type="GO" id="GO:0043138">
    <property type="term" value="F:3'-5' DNA helicase activity"/>
    <property type="evidence" value="ECO:0007669"/>
    <property type="project" value="TreeGrafter"/>
</dbReference>
<organism evidence="5 6">
    <name type="scientific">Macrococcus lamae</name>
    <dbReference type="NCBI Taxonomy" id="198484"/>
    <lineage>
        <taxon>Bacteria</taxon>
        <taxon>Bacillati</taxon>
        <taxon>Bacillota</taxon>
        <taxon>Bacilli</taxon>
        <taxon>Bacillales</taxon>
        <taxon>Staphylococcaceae</taxon>
        <taxon>Macrococcus</taxon>
    </lineage>
</organism>
<sequence length="410" mass="46698">MMSLFETGIDGVKGVVIDKGFKCTICQNENQQLFHTYYSHHFKQEITYCRNCIMMTWSTTETYYQLTEIPSLPENLECHLDFELTEQQQYASEMIDEAVKTGGKRLLHAVTGAGKTEMILKGIQSARSIGMNVALVSPRVDVVKELYLRMTSYFTADIDVLYEGHPLTYNSTFVICTVQQLYRYFHHFSLIVVDEVDAFPLPMDDRLMSCIHRAATPVSTIIYLTATPPKRLIQQFNPHDIITLPARYHGRPLPVPSFKYLSIKTVLKGGLSARLQQRTKGTLLLFFNNIREMETAGEVYKNFNPVTVYADDALRHEKVDQIRAGHHLIVFTTSILERGFTKAGLDVWVIDAGSFTSECLIQMAGRVDRKRDPYKGEVVFFHNGVSSSMQKAVKEIQRMNHAAVSLGWIK</sequence>
<dbReference type="CDD" id="cd18785">
    <property type="entry name" value="SF2_C"/>
    <property type="match status" value="1"/>
</dbReference>
<keyword evidence="3" id="KW-0238">DNA-binding</keyword>
<evidence type="ECO:0000256" key="3">
    <source>
        <dbReference type="ARBA" id="ARBA00023125"/>
    </source>
</evidence>
<dbReference type="PROSITE" id="PS51192">
    <property type="entry name" value="HELICASE_ATP_BIND_1"/>
    <property type="match status" value="1"/>
</dbReference>
<dbReference type="InterPro" id="IPR006935">
    <property type="entry name" value="Helicase/UvrB_N"/>
</dbReference>
<accession>A0A4V3BFG2</accession>
<comment type="caution">
    <text evidence="5">The sequence shown here is derived from an EMBL/GenBank/DDBJ whole genome shotgun (WGS) entry which is preliminary data.</text>
</comment>
<dbReference type="SUPFAM" id="SSF52540">
    <property type="entry name" value="P-loop containing nucleoside triphosphate hydrolases"/>
    <property type="match status" value="1"/>
</dbReference>
<keyword evidence="2" id="KW-0067">ATP-binding</keyword>
<dbReference type="GO" id="GO:0006270">
    <property type="term" value="P:DNA replication initiation"/>
    <property type="evidence" value="ECO:0007669"/>
    <property type="project" value="TreeGrafter"/>
</dbReference>
<dbReference type="Proteomes" id="UP000294802">
    <property type="component" value="Unassembled WGS sequence"/>
</dbReference>
<dbReference type="Pfam" id="PF04851">
    <property type="entry name" value="ResIII"/>
    <property type="match status" value="1"/>
</dbReference>
<evidence type="ECO:0000256" key="1">
    <source>
        <dbReference type="ARBA" id="ARBA00022741"/>
    </source>
</evidence>
<dbReference type="GO" id="GO:0006302">
    <property type="term" value="P:double-strand break repair"/>
    <property type="evidence" value="ECO:0007669"/>
    <property type="project" value="TreeGrafter"/>
</dbReference>
<evidence type="ECO:0000313" key="5">
    <source>
        <dbReference type="EMBL" id="TDM12609.1"/>
    </source>
</evidence>
<protein>
    <submittedName>
        <fullName evidence="5">DEAD/DEAH box helicase</fullName>
    </submittedName>
</protein>
<keyword evidence="6" id="KW-1185">Reference proteome</keyword>
<dbReference type="GO" id="GO:0016787">
    <property type="term" value="F:hydrolase activity"/>
    <property type="evidence" value="ECO:0007669"/>
    <property type="project" value="InterPro"/>
</dbReference>
<dbReference type="Gene3D" id="3.40.50.300">
    <property type="entry name" value="P-loop containing nucleotide triphosphate hydrolases"/>
    <property type="match status" value="2"/>
</dbReference>
<feature type="domain" description="Helicase ATP-binding" evidence="4">
    <location>
        <begin position="96"/>
        <end position="246"/>
    </location>
</feature>
<dbReference type="InterPro" id="IPR014001">
    <property type="entry name" value="Helicase_ATP-bd"/>
</dbReference>
<dbReference type="GO" id="GO:0005524">
    <property type="term" value="F:ATP binding"/>
    <property type="evidence" value="ECO:0007669"/>
    <property type="project" value="UniProtKB-KW"/>
</dbReference>
<evidence type="ECO:0000256" key="2">
    <source>
        <dbReference type="ARBA" id="ARBA00022840"/>
    </source>
</evidence>
<dbReference type="InterPro" id="IPR027417">
    <property type="entry name" value="P-loop_NTPase"/>
</dbReference>
<dbReference type="PANTHER" id="PTHR30580:SF1">
    <property type="entry name" value="COMF OPERON PROTEIN 1"/>
    <property type="match status" value="1"/>
</dbReference>
<keyword evidence="5" id="KW-0378">Hydrolase</keyword>
<dbReference type="OrthoDB" id="2077914at2"/>
<evidence type="ECO:0000259" key="4">
    <source>
        <dbReference type="PROSITE" id="PS51192"/>
    </source>
</evidence>
<proteinExistence type="predicted"/>
<dbReference type="GO" id="GO:0003677">
    <property type="term" value="F:DNA binding"/>
    <property type="evidence" value="ECO:0007669"/>
    <property type="project" value="UniProtKB-KW"/>
</dbReference>
<keyword evidence="5" id="KW-0347">Helicase</keyword>
<dbReference type="EMBL" id="SCWB01000003">
    <property type="protein sequence ID" value="TDM12609.1"/>
    <property type="molecule type" value="Genomic_DNA"/>
</dbReference>
<reference evidence="5 6" key="1">
    <citation type="submission" date="2019-01" db="EMBL/GenBank/DDBJ databases">
        <title>Draft genome sequences of the type strains of six Macrococcus species.</title>
        <authorList>
            <person name="Mazhar S."/>
            <person name="Altermann E."/>
            <person name="Hill C."/>
            <person name="Mcauliffe O."/>
        </authorList>
    </citation>
    <scope>NUCLEOTIDE SEQUENCE [LARGE SCALE GENOMIC DNA]</scope>
    <source>
        <strain evidence="5 6">CCM4815</strain>
    </source>
</reference>
<dbReference type="AlphaFoldDB" id="A0A4V3BFG2"/>
<dbReference type="PANTHER" id="PTHR30580">
    <property type="entry name" value="PRIMOSOMAL PROTEIN N"/>
    <property type="match status" value="1"/>
</dbReference>
<gene>
    <name evidence="5" type="ORF">ERX29_03085</name>
</gene>
<dbReference type="SMART" id="SM00487">
    <property type="entry name" value="DEXDc"/>
    <property type="match status" value="1"/>
</dbReference>
<dbReference type="GO" id="GO:0006310">
    <property type="term" value="P:DNA recombination"/>
    <property type="evidence" value="ECO:0007669"/>
    <property type="project" value="TreeGrafter"/>
</dbReference>
<evidence type="ECO:0000313" key="6">
    <source>
        <dbReference type="Proteomes" id="UP000294802"/>
    </source>
</evidence>
<name>A0A4V3BFG2_9STAP</name>